<dbReference type="Pfam" id="PF01515">
    <property type="entry name" value="PTA_PTB"/>
    <property type="match status" value="1"/>
</dbReference>
<dbReference type="InterPro" id="IPR002505">
    <property type="entry name" value="PTA_PTB"/>
</dbReference>
<dbReference type="SUPFAM" id="SSF53659">
    <property type="entry name" value="Isocitrate/Isopropylmalate dehydrogenase-like"/>
    <property type="match status" value="1"/>
</dbReference>
<evidence type="ECO:0000259" key="4">
    <source>
        <dbReference type="Pfam" id="PF01575"/>
    </source>
</evidence>
<evidence type="ECO:0000256" key="1">
    <source>
        <dbReference type="ARBA" id="ARBA00022679"/>
    </source>
</evidence>
<dbReference type="SUPFAM" id="SSF54637">
    <property type="entry name" value="Thioesterase/thiol ester dehydrase-isomerase"/>
    <property type="match status" value="1"/>
</dbReference>
<dbReference type="Gene3D" id="3.10.129.10">
    <property type="entry name" value="Hotdog Thioesterase"/>
    <property type="match status" value="1"/>
</dbReference>
<dbReference type="NCBIfam" id="NF006045">
    <property type="entry name" value="PRK08190.1"/>
    <property type="match status" value="1"/>
</dbReference>
<keyword evidence="1" id="KW-0808">Transferase</keyword>
<dbReference type="Proteomes" id="UP000777935">
    <property type="component" value="Unassembled WGS sequence"/>
</dbReference>
<dbReference type="PANTHER" id="PTHR43356">
    <property type="entry name" value="PHOSPHATE ACETYLTRANSFERASE"/>
    <property type="match status" value="1"/>
</dbReference>
<dbReference type="CDD" id="cd03449">
    <property type="entry name" value="R_hydratase"/>
    <property type="match status" value="1"/>
</dbReference>
<keyword evidence="6" id="KW-1185">Reference proteome</keyword>
<dbReference type="EMBL" id="JABUFE010000001">
    <property type="protein sequence ID" value="NSX53208.1"/>
    <property type="molecule type" value="Genomic_DNA"/>
</dbReference>
<evidence type="ECO:0000313" key="6">
    <source>
        <dbReference type="Proteomes" id="UP000777935"/>
    </source>
</evidence>
<dbReference type="Pfam" id="PF01575">
    <property type="entry name" value="MaoC_dehydratas"/>
    <property type="match status" value="1"/>
</dbReference>
<name>A0ABX2IK34_9RHOB</name>
<evidence type="ECO:0000259" key="3">
    <source>
        <dbReference type="Pfam" id="PF01515"/>
    </source>
</evidence>
<gene>
    <name evidence="5" type="ORF">HRQ87_00155</name>
</gene>
<dbReference type="InterPro" id="IPR002539">
    <property type="entry name" value="MaoC-like_dom"/>
</dbReference>
<keyword evidence="2" id="KW-0012">Acyltransferase</keyword>
<sequence>MAVFANTPFDKLEIGMQAESPRLCIADDLYVFAHASGNLNPMHLPKEDGDGDGKPEAIAPSIWIASLISAVLGNQLPGPGTLYKSQTLNFVGRAHAGDELIAKVKLVEKGDDRQATFDTWVEHKNGTRVVEGQAKVVAPATSQSFTADDVPGLTVQRHMHFDRLIELAEPLPPILTAVVCPEGKSSLGGALLGYEHTLITPILIGDQAKIEAAAQALGANISGLQIEHVPDHDAAAARGVALVHEGRAKAVMKGHLHTDKLLKHIVKSDGGLRMGRRLSHIFVMDVPGLDHLLLVTDAAINIYPDLKTKVDIVQNAIDLAHSLGMDEPKVGILSAVEVVNPAIQSTLDAAILSKMADRGQIKGGLVDGPLAMDNAIDLDAAMTKGIKSLVAGRAEILIAPNMETGNMLAKQLTFIAHAEAGGVVMGARCPVILNSRADDDKARLASCAVAALHAARIGI</sequence>
<feature type="domain" description="Phosphate acetyl/butaryl transferase" evidence="3">
    <location>
        <begin position="237"/>
        <end position="451"/>
    </location>
</feature>
<evidence type="ECO:0000313" key="5">
    <source>
        <dbReference type="EMBL" id="NSX53208.1"/>
    </source>
</evidence>
<dbReference type="Gene3D" id="3.40.718.10">
    <property type="entry name" value="Isopropylmalate Dehydrogenase"/>
    <property type="match status" value="1"/>
</dbReference>
<accession>A0ABX2IK34</accession>
<reference evidence="5 6" key="1">
    <citation type="submission" date="2020-06" db="EMBL/GenBank/DDBJ databases">
        <title>Sulfitobacter algicola sp. nov., isolated from green algae.</title>
        <authorList>
            <person name="Wang C."/>
        </authorList>
    </citation>
    <scope>NUCLEOTIDE SEQUENCE [LARGE SCALE GENOMIC DNA]</scope>
    <source>
        <strain evidence="5 6">1151</strain>
    </source>
</reference>
<proteinExistence type="predicted"/>
<dbReference type="PANTHER" id="PTHR43356:SF2">
    <property type="entry name" value="PHOSPHATE ACETYLTRANSFERASE"/>
    <property type="match status" value="1"/>
</dbReference>
<organism evidence="5 6">
    <name type="scientific">Parasulfitobacter algicola</name>
    <dbReference type="NCBI Taxonomy" id="2614809"/>
    <lineage>
        <taxon>Bacteria</taxon>
        <taxon>Pseudomonadati</taxon>
        <taxon>Pseudomonadota</taxon>
        <taxon>Alphaproteobacteria</taxon>
        <taxon>Rhodobacterales</taxon>
        <taxon>Roseobacteraceae</taxon>
        <taxon>Parasulfitobacter</taxon>
    </lineage>
</organism>
<dbReference type="InterPro" id="IPR029069">
    <property type="entry name" value="HotDog_dom_sf"/>
</dbReference>
<comment type="caution">
    <text evidence="5">The sequence shown here is derived from an EMBL/GenBank/DDBJ whole genome shotgun (WGS) entry which is preliminary data.</text>
</comment>
<dbReference type="RefSeq" id="WP_174134336.1">
    <property type="nucleotide sequence ID" value="NZ_JABUFE010000001.1"/>
</dbReference>
<dbReference type="NCBIfam" id="NF008852">
    <property type="entry name" value="PRK11890.1"/>
    <property type="match status" value="1"/>
</dbReference>
<dbReference type="InterPro" id="IPR050500">
    <property type="entry name" value="Phos_Acetyltrans/Butyryltrans"/>
</dbReference>
<evidence type="ECO:0000256" key="2">
    <source>
        <dbReference type="ARBA" id="ARBA00023315"/>
    </source>
</evidence>
<protein>
    <submittedName>
        <fullName evidence="5">Bifunctional enoyl-CoA hydratase/phosphate acetyltransferase</fullName>
    </submittedName>
</protein>
<feature type="domain" description="MaoC-like" evidence="4">
    <location>
        <begin position="21"/>
        <end position="116"/>
    </location>
</feature>